<dbReference type="Pfam" id="PF13456">
    <property type="entry name" value="RVT_3"/>
    <property type="match status" value="1"/>
</dbReference>
<dbReference type="Proteomes" id="UP000237347">
    <property type="component" value="Unassembled WGS sequence"/>
</dbReference>
<accession>A0AAW0L5B4</accession>
<dbReference type="Gene3D" id="3.30.420.10">
    <property type="entry name" value="Ribonuclease H-like superfamily/Ribonuclease H"/>
    <property type="match status" value="1"/>
</dbReference>
<evidence type="ECO:0000313" key="2">
    <source>
        <dbReference type="EMBL" id="KAK7846744.1"/>
    </source>
</evidence>
<evidence type="ECO:0000259" key="1">
    <source>
        <dbReference type="Pfam" id="PF13456"/>
    </source>
</evidence>
<dbReference type="InterPro" id="IPR036397">
    <property type="entry name" value="RNaseH_sf"/>
</dbReference>
<dbReference type="InterPro" id="IPR002156">
    <property type="entry name" value="RNaseH_domain"/>
</dbReference>
<dbReference type="GO" id="GO:0003676">
    <property type="term" value="F:nucleic acid binding"/>
    <property type="evidence" value="ECO:0007669"/>
    <property type="project" value="InterPro"/>
</dbReference>
<feature type="domain" description="RNase H type-1" evidence="1">
    <location>
        <begin position="184"/>
        <end position="251"/>
    </location>
</feature>
<evidence type="ECO:0000313" key="3">
    <source>
        <dbReference type="Proteomes" id="UP000237347"/>
    </source>
</evidence>
<name>A0AAW0L5B4_QUESU</name>
<keyword evidence="3" id="KW-1185">Reference proteome</keyword>
<gene>
    <name evidence="2" type="ORF">CFP56_007553</name>
</gene>
<reference evidence="2 3" key="1">
    <citation type="journal article" date="2018" name="Sci. Data">
        <title>The draft genome sequence of cork oak.</title>
        <authorList>
            <person name="Ramos A.M."/>
            <person name="Usie A."/>
            <person name="Barbosa P."/>
            <person name="Barros P.M."/>
            <person name="Capote T."/>
            <person name="Chaves I."/>
            <person name="Simoes F."/>
            <person name="Abreu I."/>
            <person name="Carrasquinho I."/>
            <person name="Faro C."/>
            <person name="Guimaraes J.B."/>
            <person name="Mendonca D."/>
            <person name="Nobrega F."/>
            <person name="Rodrigues L."/>
            <person name="Saibo N.J.M."/>
            <person name="Varela M.C."/>
            <person name="Egas C."/>
            <person name="Matos J."/>
            <person name="Miguel C.M."/>
            <person name="Oliveira M.M."/>
            <person name="Ricardo C.P."/>
            <person name="Goncalves S."/>
        </authorList>
    </citation>
    <scope>NUCLEOTIDE SEQUENCE [LARGE SCALE GENOMIC DNA]</scope>
    <source>
        <strain evidence="3">cv. HL8</strain>
    </source>
</reference>
<protein>
    <recommendedName>
        <fullName evidence="1">RNase H type-1 domain-containing protein</fullName>
    </recommendedName>
</protein>
<dbReference type="AlphaFoldDB" id="A0AAW0L5B4"/>
<dbReference type="EMBL" id="PKMF04000151">
    <property type="protein sequence ID" value="KAK7846744.1"/>
    <property type="molecule type" value="Genomic_DNA"/>
</dbReference>
<comment type="caution">
    <text evidence="2">The sequence shown here is derived from an EMBL/GenBank/DDBJ whole genome shotgun (WGS) entry which is preliminary data.</text>
</comment>
<dbReference type="GO" id="GO:0004523">
    <property type="term" value="F:RNA-DNA hybrid ribonuclease activity"/>
    <property type="evidence" value="ECO:0007669"/>
    <property type="project" value="InterPro"/>
</dbReference>
<organism evidence="2 3">
    <name type="scientific">Quercus suber</name>
    <name type="common">Cork oak</name>
    <dbReference type="NCBI Taxonomy" id="58331"/>
    <lineage>
        <taxon>Eukaryota</taxon>
        <taxon>Viridiplantae</taxon>
        <taxon>Streptophyta</taxon>
        <taxon>Embryophyta</taxon>
        <taxon>Tracheophyta</taxon>
        <taxon>Spermatophyta</taxon>
        <taxon>Magnoliopsida</taxon>
        <taxon>eudicotyledons</taxon>
        <taxon>Gunneridae</taxon>
        <taxon>Pentapetalae</taxon>
        <taxon>rosids</taxon>
        <taxon>fabids</taxon>
        <taxon>Fagales</taxon>
        <taxon>Fagaceae</taxon>
        <taxon>Quercus</taxon>
    </lineage>
</organism>
<proteinExistence type="predicted"/>
<sequence length="279" mass="31394">MSNSDSDHREDDLQSIILEQRREFMAAQALDSDLEFAFHLQLQEALAASLALQPSTSTSTSSILEPQHTSTENGGVSSFAVLQSDELAKLVQEVKDREASELEMRRVREDLNRRIHDEKFAREILRIPEDDWKEWGDNYEKPLLGEGCSKSKPVVDNNNNNNNDAVFRIYTKGLVSVEEIRGVKTALAGIGVAICDPSDNVIFEVRKPLVGNGMSKNAAEAKALIDGLNAAIALELKRVTVYFDYNPLYQFTHIYEHLIPWEHMTQILHAKCVQLSIII</sequence>